<name>A0ABM4BMF8_HYDVU</name>
<evidence type="ECO:0000313" key="2">
    <source>
        <dbReference type="RefSeq" id="XP_065650246.1"/>
    </source>
</evidence>
<dbReference type="GeneID" id="136078403"/>
<dbReference type="SUPFAM" id="SSF53098">
    <property type="entry name" value="Ribonuclease H-like"/>
    <property type="match status" value="1"/>
</dbReference>
<keyword evidence="1" id="KW-1185">Reference proteome</keyword>
<dbReference type="InterPro" id="IPR052958">
    <property type="entry name" value="IFN-induced_PKR_regulator"/>
</dbReference>
<proteinExistence type="predicted"/>
<gene>
    <name evidence="2" type="primary">LOC136078403</name>
</gene>
<protein>
    <submittedName>
        <fullName evidence="2">Uncharacterized protein LOC136078403</fullName>
    </submittedName>
</protein>
<organism evidence="1 2">
    <name type="scientific">Hydra vulgaris</name>
    <name type="common">Hydra</name>
    <name type="synonym">Hydra attenuata</name>
    <dbReference type="NCBI Taxonomy" id="6087"/>
    <lineage>
        <taxon>Eukaryota</taxon>
        <taxon>Metazoa</taxon>
        <taxon>Cnidaria</taxon>
        <taxon>Hydrozoa</taxon>
        <taxon>Hydroidolina</taxon>
        <taxon>Anthoathecata</taxon>
        <taxon>Aplanulata</taxon>
        <taxon>Hydridae</taxon>
        <taxon>Hydra</taxon>
    </lineage>
</organism>
<accession>A0ABM4BMF8</accession>
<dbReference type="PANTHER" id="PTHR46289">
    <property type="entry name" value="52 KDA REPRESSOR OF THE INHIBITOR OF THE PROTEIN KINASE-LIKE PROTEIN-RELATED"/>
    <property type="match status" value="1"/>
</dbReference>
<sequence length="419" mass="48120">MSRQFKGVHKYITEEVGHNAPYIPCQDHRTNTALEHACNVNALIRELFNVLEQLHVFVTSSTKGFSYLKEKLEDIDIEIQLVNLSKTRWTARAKSVKALNQCLEKVIDLLQSISNNKIFDTNTRTKAIGLLKKATTFDFIITLFFMKNIIEKIKILTEILESPNFNVIDSINVIESTAKKMQNISNDTDAMNNLIESAVIFSTKLHIDAENDYEQHHRLITMEIKAFNRKEFKEVIDSLATGLTENSAASKEMFASTTKIFSFPLNKDNLSIENLTKASKLFPPGYKGHIPDIHVLKGQMEILIDICLEESDEDFKSSRTPAKTLQDILYHVVKLKDILKQAHKLYIFIITAAYGVVSNERSFSQLKIVKSHLKTTMSDERLDSLMLLKCEKYLCKGVNPKHLVKRWIQLKKRHIKIKY</sequence>
<dbReference type="PANTHER" id="PTHR46289:SF14">
    <property type="entry name" value="DUF4371 DOMAIN-CONTAINING PROTEIN"/>
    <property type="match status" value="1"/>
</dbReference>
<dbReference type="Proteomes" id="UP001652625">
    <property type="component" value="Chromosome 03"/>
</dbReference>
<dbReference type="RefSeq" id="XP_065650246.1">
    <property type="nucleotide sequence ID" value="XM_065794174.1"/>
</dbReference>
<evidence type="ECO:0000313" key="1">
    <source>
        <dbReference type="Proteomes" id="UP001652625"/>
    </source>
</evidence>
<reference evidence="2" key="1">
    <citation type="submission" date="2025-08" db="UniProtKB">
        <authorList>
            <consortium name="RefSeq"/>
        </authorList>
    </citation>
    <scope>IDENTIFICATION</scope>
</reference>
<dbReference type="InterPro" id="IPR012337">
    <property type="entry name" value="RNaseH-like_sf"/>
</dbReference>